<proteinExistence type="predicted"/>
<reference evidence="3" key="1">
    <citation type="journal article" date="2019" name="Int. J. Syst. Evol. Microbiol.">
        <title>The Global Catalogue of Microorganisms (GCM) 10K type strain sequencing project: providing services to taxonomists for standard genome sequencing and annotation.</title>
        <authorList>
            <consortium name="The Broad Institute Genomics Platform"/>
            <consortium name="The Broad Institute Genome Sequencing Center for Infectious Disease"/>
            <person name="Wu L."/>
            <person name="Ma J."/>
        </authorList>
    </citation>
    <scope>NUCLEOTIDE SEQUENCE [LARGE SCALE GENOMIC DNA]</scope>
    <source>
        <strain evidence="3">CCUG 61889</strain>
    </source>
</reference>
<protein>
    <submittedName>
        <fullName evidence="2">Glycosyltransferase family 2 protein</fullName>
    </submittedName>
</protein>
<dbReference type="InterPro" id="IPR029044">
    <property type="entry name" value="Nucleotide-diphossugar_trans"/>
</dbReference>
<dbReference type="RefSeq" id="WP_377918906.1">
    <property type="nucleotide sequence ID" value="NZ_JBHRZT010000073.1"/>
</dbReference>
<dbReference type="Gene3D" id="3.90.550.10">
    <property type="entry name" value="Spore Coat Polysaccharide Biosynthesis Protein SpsA, Chain A"/>
    <property type="match status" value="1"/>
</dbReference>
<dbReference type="Proteomes" id="UP001595752">
    <property type="component" value="Unassembled WGS sequence"/>
</dbReference>
<accession>A0ABV8BAM7</accession>
<evidence type="ECO:0000313" key="3">
    <source>
        <dbReference type="Proteomes" id="UP001595752"/>
    </source>
</evidence>
<dbReference type="CDD" id="cd04179">
    <property type="entry name" value="DPM_DPG-synthase_like"/>
    <property type="match status" value="1"/>
</dbReference>
<evidence type="ECO:0000259" key="1">
    <source>
        <dbReference type="Pfam" id="PF00535"/>
    </source>
</evidence>
<organism evidence="2 3">
    <name type="scientific">Bacillus songklensis</name>
    <dbReference type="NCBI Taxonomy" id="1069116"/>
    <lineage>
        <taxon>Bacteria</taxon>
        <taxon>Bacillati</taxon>
        <taxon>Bacillota</taxon>
        <taxon>Bacilli</taxon>
        <taxon>Bacillales</taxon>
        <taxon>Bacillaceae</taxon>
        <taxon>Bacillus</taxon>
    </lineage>
</organism>
<keyword evidence="3" id="KW-1185">Reference proteome</keyword>
<dbReference type="InterPro" id="IPR050256">
    <property type="entry name" value="Glycosyltransferase_2"/>
</dbReference>
<feature type="domain" description="Glycosyltransferase 2-like" evidence="1">
    <location>
        <begin position="6"/>
        <end position="167"/>
    </location>
</feature>
<comment type="caution">
    <text evidence="2">The sequence shown here is derived from an EMBL/GenBank/DDBJ whole genome shotgun (WGS) entry which is preliminary data.</text>
</comment>
<dbReference type="SUPFAM" id="SSF53448">
    <property type="entry name" value="Nucleotide-diphospho-sugar transferases"/>
    <property type="match status" value="1"/>
</dbReference>
<sequence length="235" mass="26397">MNKTLIIVPAYNEEESIAATLRDLLIIKQERPFIDICVINDGSKDRTASIVESFEDVTLVNLPYNLGIGGAVQTGYRYAHQHGYDIAIQFDADGQHNADSIDALIQPILSGEADMVVGSRFLEKTDYKGAVSRRLGIYYFTLLLRLLTGLTFTDPTSGYRAINKKIISLFAFDYPKDYPEPEVLIHLTRKGFNIKEITVHMKARQGGSSSITPLKSIYYMTKVTLSIVIQRIVRE</sequence>
<dbReference type="Pfam" id="PF00535">
    <property type="entry name" value="Glycos_transf_2"/>
    <property type="match status" value="1"/>
</dbReference>
<dbReference type="PANTHER" id="PTHR48090">
    <property type="entry name" value="UNDECAPRENYL-PHOSPHATE 4-DEOXY-4-FORMAMIDO-L-ARABINOSE TRANSFERASE-RELATED"/>
    <property type="match status" value="1"/>
</dbReference>
<gene>
    <name evidence="2" type="ORF">ACFOU2_24525</name>
</gene>
<name>A0ABV8BAM7_9BACI</name>
<dbReference type="PANTHER" id="PTHR48090:SF7">
    <property type="entry name" value="RFBJ PROTEIN"/>
    <property type="match status" value="1"/>
</dbReference>
<dbReference type="InterPro" id="IPR001173">
    <property type="entry name" value="Glyco_trans_2-like"/>
</dbReference>
<dbReference type="EMBL" id="JBHRZT010000073">
    <property type="protein sequence ID" value="MFC3886486.1"/>
    <property type="molecule type" value="Genomic_DNA"/>
</dbReference>
<evidence type="ECO:0000313" key="2">
    <source>
        <dbReference type="EMBL" id="MFC3886486.1"/>
    </source>
</evidence>